<keyword evidence="3" id="KW-0732">Signal</keyword>
<accession>A0A7J7IB69</accession>
<dbReference type="EMBL" id="JACBKZ010000001">
    <property type="protein sequence ID" value="KAF5961664.1"/>
    <property type="molecule type" value="Genomic_DNA"/>
</dbReference>
<evidence type="ECO:0000313" key="5">
    <source>
        <dbReference type="Proteomes" id="UP000593564"/>
    </source>
</evidence>
<evidence type="ECO:0000256" key="3">
    <source>
        <dbReference type="SAM" id="SignalP"/>
    </source>
</evidence>
<name>A0A7J7IB69_CAMSI</name>
<evidence type="ECO:0000256" key="2">
    <source>
        <dbReference type="SAM" id="Phobius"/>
    </source>
</evidence>
<feature type="chain" id="PRO_5029561080" evidence="3">
    <location>
        <begin position="31"/>
        <end position="87"/>
    </location>
</feature>
<feature type="compositionally biased region" description="Gly residues" evidence="1">
    <location>
        <begin position="44"/>
        <end position="54"/>
    </location>
</feature>
<reference evidence="4 5" key="2">
    <citation type="submission" date="2020-07" db="EMBL/GenBank/DDBJ databases">
        <title>Genome assembly of wild tea tree DASZ reveals pedigree and selection history of tea varieties.</title>
        <authorList>
            <person name="Zhang W."/>
        </authorList>
    </citation>
    <scope>NUCLEOTIDE SEQUENCE [LARGE SCALE GENOMIC DNA]</scope>
    <source>
        <strain evidence="5">cv. G240</strain>
        <tissue evidence="4">Leaf</tissue>
    </source>
</reference>
<feature type="transmembrane region" description="Helical" evidence="2">
    <location>
        <begin position="66"/>
        <end position="86"/>
    </location>
</feature>
<feature type="signal peptide" evidence="3">
    <location>
        <begin position="1"/>
        <end position="30"/>
    </location>
</feature>
<proteinExistence type="predicted"/>
<gene>
    <name evidence="4" type="ORF">HYC85_002873</name>
</gene>
<organism evidence="4 5">
    <name type="scientific">Camellia sinensis</name>
    <name type="common">Tea plant</name>
    <name type="synonym">Thea sinensis</name>
    <dbReference type="NCBI Taxonomy" id="4442"/>
    <lineage>
        <taxon>Eukaryota</taxon>
        <taxon>Viridiplantae</taxon>
        <taxon>Streptophyta</taxon>
        <taxon>Embryophyta</taxon>
        <taxon>Tracheophyta</taxon>
        <taxon>Spermatophyta</taxon>
        <taxon>Magnoliopsida</taxon>
        <taxon>eudicotyledons</taxon>
        <taxon>Gunneridae</taxon>
        <taxon>Pentapetalae</taxon>
        <taxon>asterids</taxon>
        <taxon>Ericales</taxon>
        <taxon>Theaceae</taxon>
        <taxon>Camellia</taxon>
    </lineage>
</organism>
<dbReference type="AlphaFoldDB" id="A0A7J7IB69"/>
<evidence type="ECO:0000256" key="1">
    <source>
        <dbReference type="SAM" id="MobiDB-lite"/>
    </source>
</evidence>
<keyword evidence="5" id="KW-1185">Reference proteome</keyword>
<dbReference type="Proteomes" id="UP000593564">
    <property type="component" value="Unassembled WGS sequence"/>
</dbReference>
<feature type="region of interest" description="Disordered" evidence="1">
    <location>
        <begin position="31"/>
        <end position="56"/>
    </location>
</feature>
<comment type="caution">
    <text evidence="4">The sequence shown here is derived from an EMBL/GenBank/DDBJ whole genome shotgun (WGS) entry which is preliminary data.</text>
</comment>
<protein>
    <submittedName>
        <fullName evidence="4">Uncharacterized protein</fullName>
    </submittedName>
</protein>
<sequence length="87" mass="8387">MATGRLSLAPIASVCVIFFAVLVLAGLSEGAQSPTMAPAPSPHSGGGGGGGGGSSPSAAGAFAPHLFMSMLFASLAFIVPSCAALFY</sequence>
<evidence type="ECO:0000313" key="4">
    <source>
        <dbReference type="EMBL" id="KAF5961664.1"/>
    </source>
</evidence>
<reference evidence="5" key="1">
    <citation type="journal article" date="2020" name="Nat. Commun.">
        <title>Genome assembly of wild tea tree DASZ reveals pedigree and selection history of tea varieties.</title>
        <authorList>
            <person name="Zhang W."/>
            <person name="Zhang Y."/>
            <person name="Qiu H."/>
            <person name="Guo Y."/>
            <person name="Wan H."/>
            <person name="Zhang X."/>
            <person name="Scossa F."/>
            <person name="Alseekh S."/>
            <person name="Zhang Q."/>
            <person name="Wang P."/>
            <person name="Xu L."/>
            <person name="Schmidt M.H."/>
            <person name="Jia X."/>
            <person name="Li D."/>
            <person name="Zhu A."/>
            <person name="Guo F."/>
            <person name="Chen W."/>
            <person name="Ni D."/>
            <person name="Usadel B."/>
            <person name="Fernie A.R."/>
            <person name="Wen W."/>
        </authorList>
    </citation>
    <scope>NUCLEOTIDE SEQUENCE [LARGE SCALE GENOMIC DNA]</scope>
    <source>
        <strain evidence="5">cv. G240</strain>
    </source>
</reference>
<keyword evidence="2" id="KW-0472">Membrane</keyword>
<keyword evidence="2" id="KW-0812">Transmembrane</keyword>
<keyword evidence="2" id="KW-1133">Transmembrane helix</keyword>